<gene>
    <name evidence="5" type="ORF">Cme02nite_08820</name>
</gene>
<name>A0A8J3LDE5_9ACTN</name>
<dbReference type="AlphaFoldDB" id="A0A8J3LDE5"/>
<dbReference type="InterPro" id="IPR011041">
    <property type="entry name" value="Quinoprot_gluc/sorb_DH_b-prop"/>
</dbReference>
<dbReference type="Proteomes" id="UP000660339">
    <property type="component" value="Unassembled WGS sequence"/>
</dbReference>
<evidence type="ECO:0000256" key="1">
    <source>
        <dbReference type="ARBA" id="ARBA00023295"/>
    </source>
</evidence>
<dbReference type="SUPFAM" id="SSF50952">
    <property type="entry name" value="Soluble quinoprotein glucose dehydrogenase"/>
    <property type="match status" value="1"/>
</dbReference>
<dbReference type="InterPro" id="IPR012938">
    <property type="entry name" value="Glc/Sorbosone_DH"/>
</dbReference>
<dbReference type="PANTHER" id="PTHR19328:SF13">
    <property type="entry name" value="HIPL1 PROTEIN"/>
    <property type="match status" value="1"/>
</dbReference>
<dbReference type="InterPro" id="IPR003961">
    <property type="entry name" value="FN3_dom"/>
</dbReference>
<dbReference type="Pfam" id="PF07995">
    <property type="entry name" value="GSDH"/>
    <property type="match status" value="1"/>
</dbReference>
<keyword evidence="1" id="KW-0326">Glycosidase</keyword>
<dbReference type="InterPro" id="IPR036116">
    <property type="entry name" value="FN3_sf"/>
</dbReference>
<feature type="domain" description="Fibronectin type-III" evidence="4">
    <location>
        <begin position="89"/>
        <end position="175"/>
    </location>
</feature>
<keyword evidence="1" id="KW-0378">Hydrolase</keyword>
<dbReference type="PANTHER" id="PTHR19328">
    <property type="entry name" value="HEDGEHOG-INTERACTING PROTEIN"/>
    <property type="match status" value="1"/>
</dbReference>
<evidence type="ECO:0000313" key="5">
    <source>
        <dbReference type="EMBL" id="GIG12550.1"/>
    </source>
</evidence>
<dbReference type="CDD" id="cd00063">
    <property type="entry name" value="FN3"/>
    <property type="match status" value="2"/>
</dbReference>
<dbReference type="GO" id="GO:0016798">
    <property type="term" value="F:hydrolase activity, acting on glycosyl bonds"/>
    <property type="evidence" value="ECO:0007669"/>
    <property type="project" value="UniProtKB-KW"/>
</dbReference>
<dbReference type="Gene3D" id="2.60.40.10">
    <property type="entry name" value="Immunoglobulins"/>
    <property type="match status" value="2"/>
</dbReference>
<evidence type="ECO:0000259" key="4">
    <source>
        <dbReference type="PROSITE" id="PS50853"/>
    </source>
</evidence>
<feature type="compositionally biased region" description="Polar residues" evidence="3">
    <location>
        <begin position="161"/>
        <end position="174"/>
    </location>
</feature>
<dbReference type="GO" id="GO:0000272">
    <property type="term" value="P:polysaccharide catabolic process"/>
    <property type="evidence" value="ECO:0007669"/>
    <property type="project" value="UniProtKB-KW"/>
</dbReference>
<keyword evidence="2" id="KW-0119">Carbohydrate metabolism</keyword>
<dbReference type="SUPFAM" id="SSF49265">
    <property type="entry name" value="Fibronectin type III"/>
    <property type="match status" value="1"/>
</dbReference>
<reference evidence="5" key="1">
    <citation type="submission" date="2021-01" db="EMBL/GenBank/DDBJ databases">
        <title>Whole genome shotgun sequence of Catellatospora methionotrophica NBRC 14553.</title>
        <authorList>
            <person name="Komaki H."/>
            <person name="Tamura T."/>
        </authorList>
    </citation>
    <scope>NUCLEOTIDE SEQUENCE</scope>
    <source>
        <strain evidence="5">NBRC 14553</strain>
    </source>
</reference>
<dbReference type="EMBL" id="BONJ01000001">
    <property type="protein sequence ID" value="GIG12550.1"/>
    <property type="molecule type" value="Genomic_DNA"/>
</dbReference>
<proteinExistence type="predicted"/>
<dbReference type="InterPro" id="IPR013783">
    <property type="entry name" value="Ig-like_fold"/>
</dbReference>
<sequence length="617" mass="63224">MRHGRPPALVGTVSAPAEAAGGRCGRQGLVRGVSGLYIPEMTPVAASPVESDSGGSKLISGLLLVAVAGLAVLIVRWPEPPPDVQPPSAPAELSVGETTCTSVALSWAASTDDREVTGYDVHRDGQVVTSVGGGTRSAVLSDVPAGAWSVQVKARDEAGNVSTAGPTVSVTPPQCGSDAKAPSAPSGVKATADGTTVTMTWDAANDDVGVAAYDVFRDGAKVGSVDGGGGPQFTFVDLGVPASARHRYQVSARDGQGNGSSRSAGVEVTAGAVCTVLCAVTPVAEDTGVVSGLAVLPDGSVLYGRRDTFEVVRLDPGTGQATPLGTMPGAAGTGGDGGLLSLAVASTFARDRWLYVFYSTAADNRVVRLRLRGDELDGASMQSLVVGIPRGKVHNGGRLRFGRDGRLYAATGDAGNPRLAQDQRSLGGKVLRFNPDGTVPAGNPFGGYIWSLGHRSPQGLAFDARGRLWVQESGDGLTDETNLVVKGGNYGWPACEGTESRSTGGCETPGFVAPRLGFAAAEGGCGGMAFVRDVVYLACAGSSRLYRADLDGDGLANAQPMLVGAYGRLFTVEPGAAARCGWSAVPAPARVSCASRCPRQADRPPMWWRCGDRRRIA</sequence>
<comment type="caution">
    <text evidence="5">The sequence shown here is derived from an EMBL/GenBank/DDBJ whole genome shotgun (WGS) entry which is preliminary data.</text>
</comment>
<protein>
    <recommendedName>
        <fullName evidence="4">Fibronectin type-III domain-containing protein</fullName>
    </recommendedName>
</protein>
<evidence type="ECO:0000256" key="2">
    <source>
        <dbReference type="ARBA" id="ARBA00023326"/>
    </source>
</evidence>
<dbReference type="InterPro" id="IPR011042">
    <property type="entry name" value="6-blade_b-propeller_TolB-like"/>
</dbReference>
<evidence type="ECO:0000313" key="6">
    <source>
        <dbReference type="Proteomes" id="UP000660339"/>
    </source>
</evidence>
<evidence type="ECO:0000256" key="3">
    <source>
        <dbReference type="SAM" id="MobiDB-lite"/>
    </source>
</evidence>
<accession>A0A8J3LDE5</accession>
<dbReference type="SMART" id="SM00060">
    <property type="entry name" value="FN3"/>
    <property type="match status" value="2"/>
</dbReference>
<keyword evidence="2" id="KW-0624">Polysaccharide degradation</keyword>
<organism evidence="5 6">
    <name type="scientific">Catellatospora methionotrophica</name>
    <dbReference type="NCBI Taxonomy" id="121620"/>
    <lineage>
        <taxon>Bacteria</taxon>
        <taxon>Bacillati</taxon>
        <taxon>Actinomycetota</taxon>
        <taxon>Actinomycetes</taxon>
        <taxon>Micromonosporales</taxon>
        <taxon>Micromonosporaceae</taxon>
        <taxon>Catellatospora</taxon>
    </lineage>
</organism>
<dbReference type="PROSITE" id="PS50853">
    <property type="entry name" value="FN3"/>
    <property type="match status" value="1"/>
</dbReference>
<feature type="region of interest" description="Disordered" evidence="3">
    <location>
        <begin position="161"/>
        <end position="191"/>
    </location>
</feature>
<keyword evidence="6" id="KW-1185">Reference proteome</keyword>
<dbReference type="Gene3D" id="2.120.10.30">
    <property type="entry name" value="TolB, C-terminal domain"/>
    <property type="match status" value="1"/>
</dbReference>